<evidence type="ECO:0000256" key="4">
    <source>
        <dbReference type="ARBA" id="ARBA00022741"/>
    </source>
</evidence>
<evidence type="ECO:0000313" key="10">
    <source>
        <dbReference type="EMBL" id="BAQ50437.1"/>
    </source>
</evidence>
<dbReference type="PROSITE" id="PS00211">
    <property type="entry name" value="ABC_TRANSPORTER_1"/>
    <property type="match status" value="1"/>
</dbReference>
<dbReference type="InterPro" id="IPR012693">
    <property type="entry name" value="ABC_transpr_PhnC"/>
</dbReference>
<dbReference type="GO" id="GO:0016887">
    <property type="term" value="F:ATP hydrolysis activity"/>
    <property type="evidence" value="ECO:0007669"/>
    <property type="project" value="InterPro"/>
</dbReference>
<dbReference type="GO" id="GO:0016020">
    <property type="term" value="C:membrane"/>
    <property type="evidence" value="ECO:0007669"/>
    <property type="project" value="InterPro"/>
</dbReference>
<evidence type="ECO:0000259" key="9">
    <source>
        <dbReference type="PROSITE" id="PS50893"/>
    </source>
</evidence>
<evidence type="ECO:0000256" key="5">
    <source>
        <dbReference type="ARBA" id="ARBA00022840"/>
    </source>
</evidence>
<dbReference type="CDD" id="cd03256">
    <property type="entry name" value="ABC_PhnC_transporter"/>
    <property type="match status" value="1"/>
</dbReference>
<keyword evidence="4" id="KW-0547">Nucleotide-binding</keyword>
<dbReference type="AlphaFoldDB" id="A0A0C6FTK4"/>
<dbReference type="Pfam" id="PF00005">
    <property type="entry name" value="ABC_tran"/>
    <property type="match status" value="1"/>
</dbReference>
<reference evidence="10 13" key="1">
    <citation type="journal article" date="2015" name="Genome Announc.">
        <title>Complete Genome Sequence of Methylobacterium aquaticum Strain 22A, Isolated from Racomitrium japonicum Moss.</title>
        <authorList>
            <person name="Tani A."/>
            <person name="Ogura Y."/>
            <person name="Hayashi T."/>
            <person name="Kimbara K."/>
        </authorList>
    </citation>
    <scope>NUCLEOTIDE SEQUENCE [LARGE SCALE GENOMIC DNA]</scope>
    <source>
        <strain evidence="10 13">MA-22A</strain>
        <plasmid evidence="13">Plasmid pMaq22A_5p DNA</plasmid>
        <plasmid evidence="10">pMaq22A_5p</plasmid>
    </source>
</reference>
<geneLocation type="plasmid" evidence="10">
    <name>pMaq22A_5p</name>
</geneLocation>
<dbReference type="Proteomes" id="UP000035929">
    <property type="component" value="Unassembled WGS sequence"/>
</dbReference>
<dbReference type="PANTHER" id="PTHR43166">
    <property type="entry name" value="AMINO ACID IMPORT ATP-BINDING PROTEIN"/>
    <property type="match status" value="1"/>
</dbReference>
<evidence type="ECO:0000256" key="7">
    <source>
        <dbReference type="ARBA" id="ARBA00023136"/>
    </source>
</evidence>
<sequence length="269" mass="28878">MLSIYDLQVTYPGRLTALNPTSLTFDQGEFSVLLGPSGAGKSTLLRCLNGLVRPTNGQVVSTAHGDIHSGSVTLRRHRAATGMVFQHHHLIGRLTALANVLVGRLGHHSALRSLLPLPLADRRIALEALERVGLLDRALTRVDQLSGGQQQRVGIARAVAQQPRLILADEPVASLDPATAARVLDLLRTICKADGITAVVSLHQVDLARGFADRVIGLQAGAVVFDGTPDQLCEASLERIYGSRTDAPRAVEDERVRPRREPSYAAQPA</sequence>
<feature type="domain" description="ABC transporter" evidence="9">
    <location>
        <begin position="2"/>
        <end position="245"/>
    </location>
</feature>
<feature type="compositionally biased region" description="Basic and acidic residues" evidence="8">
    <location>
        <begin position="246"/>
        <end position="262"/>
    </location>
</feature>
<keyword evidence="7" id="KW-0472">Membrane</keyword>
<reference evidence="13" key="2">
    <citation type="submission" date="2015-01" db="EMBL/GenBank/DDBJ databases">
        <title>Complete genome sequence of Methylobacterium aquaticum strain 22A.</title>
        <authorList>
            <person name="Tani A."/>
            <person name="Ogura Y."/>
            <person name="Hayashi T."/>
        </authorList>
    </citation>
    <scope>NUCLEOTIDE SEQUENCE [LARGE SCALE GENOMIC DNA]</scope>
    <source>
        <strain evidence="13">MA-22A</strain>
        <plasmid evidence="13">Plasmid pMaq22A_5p DNA</plasmid>
    </source>
</reference>
<evidence type="ECO:0000313" key="12">
    <source>
        <dbReference type="Proteomes" id="UP000035929"/>
    </source>
</evidence>
<dbReference type="RefSeq" id="WP_048464251.1">
    <property type="nucleotide sequence ID" value="NZ_AP014709.1"/>
</dbReference>
<dbReference type="InterPro" id="IPR003439">
    <property type="entry name" value="ABC_transporter-like_ATP-bd"/>
</dbReference>
<dbReference type="PANTHER" id="PTHR43166:SF6">
    <property type="entry name" value="PHOSPHONATES IMPORT ATP-BINDING PROTEIN PHNC"/>
    <property type="match status" value="1"/>
</dbReference>
<dbReference type="PROSITE" id="PS50893">
    <property type="entry name" value="ABC_TRANSPORTER_2"/>
    <property type="match status" value="1"/>
</dbReference>
<geneLocation type="plasmid" evidence="13">
    <name>pMaq22A_5p DNA</name>
</geneLocation>
<dbReference type="Gene3D" id="3.40.50.300">
    <property type="entry name" value="P-loop containing nucleotide triphosphate hydrolases"/>
    <property type="match status" value="1"/>
</dbReference>
<dbReference type="SUPFAM" id="SSF52540">
    <property type="entry name" value="P-loop containing nucleoside triphosphate hydrolases"/>
    <property type="match status" value="1"/>
</dbReference>
<protein>
    <submittedName>
        <fullName evidence="10">Phosphonate ABC transporter ATP-binding protein</fullName>
    </submittedName>
</protein>
<feature type="region of interest" description="Disordered" evidence="8">
    <location>
        <begin position="244"/>
        <end position="269"/>
    </location>
</feature>
<keyword evidence="6" id="KW-1278">Translocase</keyword>
<dbReference type="InterPro" id="IPR027417">
    <property type="entry name" value="P-loop_NTPase"/>
</dbReference>
<keyword evidence="2" id="KW-0813">Transport</keyword>
<organism evidence="10 13">
    <name type="scientific">Methylobacterium aquaticum</name>
    <dbReference type="NCBI Taxonomy" id="270351"/>
    <lineage>
        <taxon>Bacteria</taxon>
        <taxon>Pseudomonadati</taxon>
        <taxon>Pseudomonadota</taxon>
        <taxon>Alphaproteobacteria</taxon>
        <taxon>Hyphomicrobiales</taxon>
        <taxon>Methylobacteriaceae</taxon>
        <taxon>Methylobacterium</taxon>
    </lineage>
</organism>
<gene>
    <name evidence="10" type="ORF">Maq22A_5p70065</name>
    <name evidence="11" type="ORF">VP06_13310</name>
</gene>
<evidence type="ECO:0000313" key="13">
    <source>
        <dbReference type="Proteomes" id="UP000061432"/>
    </source>
</evidence>
<keyword evidence="5 10" id="KW-0067">ATP-binding</keyword>
<dbReference type="EMBL" id="LABX01000098">
    <property type="protein sequence ID" value="KMO34813.1"/>
    <property type="molecule type" value="Genomic_DNA"/>
</dbReference>
<evidence type="ECO:0000256" key="8">
    <source>
        <dbReference type="SAM" id="MobiDB-lite"/>
    </source>
</evidence>
<name>A0A0C6FTK4_9HYPH</name>
<dbReference type="KEGG" id="maqu:Maq22A_5p70065"/>
<evidence type="ECO:0000313" key="11">
    <source>
        <dbReference type="EMBL" id="KMO34813.1"/>
    </source>
</evidence>
<comment type="similarity">
    <text evidence="1">Belongs to the ABC transporter superfamily.</text>
</comment>
<dbReference type="PATRIC" id="fig|270351.10.peg.7632"/>
<dbReference type="InterPro" id="IPR050086">
    <property type="entry name" value="MetN_ABC_transporter-like"/>
</dbReference>
<evidence type="ECO:0000256" key="6">
    <source>
        <dbReference type="ARBA" id="ARBA00022967"/>
    </source>
</evidence>
<keyword evidence="10" id="KW-0614">Plasmid</keyword>
<reference evidence="11 12" key="3">
    <citation type="submission" date="2015-03" db="EMBL/GenBank/DDBJ databases">
        <title>Genome sequencing of Methylobacterium aquaticum DSM16371 type strain.</title>
        <authorList>
            <person name="Chaudhry V."/>
            <person name="Patil P.B."/>
        </authorList>
    </citation>
    <scope>NUCLEOTIDE SEQUENCE [LARGE SCALE GENOMIC DNA]</scope>
    <source>
        <strain evidence="11 12">DSM 16371</strain>
    </source>
</reference>
<dbReference type="NCBIfam" id="TIGR02315">
    <property type="entry name" value="ABC_phnC"/>
    <property type="match status" value="1"/>
</dbReference>
<dbReference type="GO" id="GO:0005524">
    <property type="term" value="F:ATP binding"/>
    <property type="evidence" value="ECO:0007669"/>
    <property type="project" value="UniProtKB-KW"/>
</dbReference>
<dbReference type="InterPro" id="IPR003593">
    <property type="entry name" value="AAA+_ATPase"/>
</dbReference>
<dbReference type="InterPro" id="IPR017871">
    <property type="entry name" value="ABC_transporter-like_CS"/>
</dbReference>
<accession>A0A0C6FTK4</accession>
<dbReference type="EMBL" id="AP014709">
    <property type="protein sequence ID" value="BAQ50437.1"/>
    <property type="molecule type" value="Genomic_DNA"/>
</dbReference>
<dbReference type="GO" id="GO:0015416">
    <property type="term" value="F:ABC-type phosphonate transporter activity"/>
    <property type="evidence" value="ECO:0007669"/>
    <property type="project" value="InterPro"/>
</dbReference>
<dbReference type="SMART" id="SM00382">
    <property type="entry name" value="AAA"/>
    <property type="match status" value="1"/>
</dbReference>
<evidence type="ECO:0000256" key="1">
    <source>
        <dbReference type="ARBA" id="ARBA00005417"/>
    </source>
</evidence>
<evidence type="ECO:0000256" key="2">
    <source>
        <dbReference type="ARBA" id="ARBA00022448"/>
    </source>
</evidence>
<dbReference type="Proteomes" id="UP000061432">
    <property type="component" value="Plasmid pMaq22A_5p"/>
</dbReference>
<evidence type="ECO:0000256" key="3">
    <source>
        <dbReference type="ARBA" id="ARBA00022475"/>
    </source>
</evidence>
<proteinExistence type="inferred from homology"/>
<dbReference type="OrthoDB" id="9802264at2"/>
<keyword evidence="3" id="KW-1003">Cell membrane</keyword>